<organism evidence="3 4">
    <name type="scientific">Jiella pacifica</name>
    <dbReference type="NCBI Taxonomy" id="2696469"/>
    <lineage>
        <taxon>Bacteria</taxon>
        <taxon>Pseudomonadati</taxon>
        <taxon>Pseudomonadota</taxon>
        <taxon>Alphaproteobacteria</taxon>
        <taxon>Hyphomicrobiales</taxon>
        <taxon>Aurantimonadaceae</taxon>
        <taxon>Jiella</taxon>
    </lineage>
</organism>
<protein>
    <submittedName>
        <fullName evidence="3">DUF2062 domain-containing protein</fullName>
    </submittedName>
</protein>
<evidence type="ECO:0000256" key="1">
    <source>
        <dbReference type="SAM" id="Phobius"/>
    </source>
</evidence>
<keyword evidence="1" id="KW-0472">Membrane</keyword>
<dbReference type="AlphaFoldDB" id="A0A6N9SV77"/>
<dbReference type="EMBL" id="JAAAMG010000001">
    <property type="protein sequence ID" value="NDW02967.1"/>
    <property type="molecule type" value="Genomic_DNA"/>
</dbReference>
<dbReference type="Proteomes" id="UP000469011">
    <property type="component" value="Unassembled WGS sequence"/>
</dbReference>
<reference evidence="3 4" key="1">
    <citation type="submission" date="2020-01" db="EMBL/GenBank/DDBJ databases">
        <title>Jiella pacifica sp. nov.</title>
        <authorList>
            <person name="Xue Z."/>
            <person name="Zhu S."/>
            <person name="Chen J."/>
            <person name="Yang J."/>
        </authorList>
    </citation>
    <scope>NUCLEOTIDE SEQUENCE [LARGE SCALE GENOMIC DNA]</scope>
    <source>
        <strain evidence="3 4">40Bstr34</strain>
    </source>
</reference>
<dbReference type="PANTHER" id="PTHR40547">
    <property type="entry name" value="SLL0298 PROTEIN"/>
    <property type="match status" value="1"/>
</dbReference>
<keyword evidence="1" id="KW-0812">Transmembrane</keyword>
<gene>
    <name evidence="3" type="ORF">GTK09_00865</name>
</gene>
<evidence type="ECO:0000259" key="2">
    <source>
        <dbReference type="Pfam" id="PF09835"/>
    </source>
</evidence>
<sequence length="217" mass="23715">MLFRRRVPEDRWARFRTFLWPRRSFRRSYRYFVKRVIRLDAAPHAVAAGFAAGVFASFTPFIGFHFLLAFAVAYLVAGNMAAAALGTAVGNPATFPFIWASTYEIGRLVTARGPATAPHPDTLESSLSPSNLLAIWDPVVKPMLIGSIPLGLVAGALSYVVVRSAVKSFQAHRRRQIAAGREPVDQAGKVLVERLAAQRMQQARNAGGHGASEPDKV</sequence>
<evidence type="ECO:0000313" key="3">
    <source>
        <dbReference type="EMBL" id="NDW02967.1"/>
    </source>
</evidence>
<dbReference type="PANTHER" id="PTHR40547:SF1">
    <property type="entry name" value="SLL0298 PROTEIN"/>
    <property type="match status" value="1"/>
</dbReference>
<feature type="domain" description="DUF2062" evidence="2">
    <location>
        <begin position="27"/>
        <end position="174"/>
    </location>
</feature>
<evidence type="ECO:0000313" key="4">
    <source>
        <dbReference type="Proteomes" id="UP000469011"/>
    </source>
</evidence>
<feature type="transmembrane region" description="Helical" evidence="1">
    <location>
        <begin position="143"/>
        <end position="166"/>
    </location>
</feature>
<feature type="transmembrane region" description="Helical" evidence="1">
    <location>
        <begin position="44"/>
        <end position="77"/>
    </location>
</feature>
<dbReference type="RefSeq" id="WP_163460598.1">
    <property type="nucleotide sequence ID" value="NZ_JAAAMG010000001.1"/>
</dbReference>
<keyword evidence="4" id="KW-1185">Reference proteome</keyword>
<keyword evidence="1" id="KW-1133">Transmembrane helix</keyword>
<dbReference type="InterPro" id="IPR018639">
    <property type="entry name" value="DUF2062"/>
</dbReference>
<proteinExistence type="predicted"/>
<dbReference type="Pfam" id="PF09835">
    <property type="entry name" value="DUF2062"/>
    <property type="match status" value="1"/>
</dbReference>
<name>A0A6N9SV77_9HYPH</name>
<comment type="caution">
    <text evidence="3">The sequence shown here is derived from an EMBL/GenBank/DDBJ whole genome shotgun (WGS) entry which is preliminary data.</text>
</comment>
<accession>A0A6N9SV77</accession>